<name>A0A1C7MDX9_GRIFR</name>
<evidence type="ECO:0000313" key="1">
    <source>
        <dbReference type="EMBL" id="OBZ75133.1"/>
    </source>
</evidence>
<evidence type="ECO:0000313" key="2">
    <source>
        <dbReference type="Proteomes" id="UP000092993"/>
    </source>
</evidence>
<sequence length="75" mass="8623">MYFPSSTVNFKPCESSSVSFWHPRATNLPRSWPFLQARVKRKSYLIASPTGPLFYTQKRKMTAVRYCTSTGARVT</sequence>
<organism evidence="1 2">
    <name type="scientific">Grifola frondosa</name>
    <name type="common">Maitake</name>
    <name type="synonym">Polyporus frondosus</name>
    <dbReference type="NCBI Taxonomy" id="5627"/>
    <lineage>
        <taxon>Eukaryota</taxon>
        <taxon>Fungi</taxon>
        <taxon>Dikarya</taxon>
        <taxon>Basidiomycota</taxon>
        <taxon>Agaricomycotina</taxon>
        <taxon>Agaricomycetes</taxon>
        <taxon>Polyporales</taxon>
        <taxon>Grifolaceae</taxon>
        <taxon>Grifola</taxon>
    </lineage>
</organism>
<keyword evidence="2" id="KW-1185">Reference proteome</keyword>
<gene>
    <name evidence="1" type="ORF">A0H81_04837</name>
</gene>
<dbReference type="Proteomes" id="UP000092993">
    <property type="component" value="Unassembled WGS sequence"/>
</dbReference>
<comment type="caution">
    <text evidence="1">The sequence shown here is derived from an EMBL/GenBank/DDBJ whole genome shotgun (WGS) entry which is preliminary data.</text>
</comment>
<dbReference type="AlphaFoldDB" id="A0A1C7MDX9"/>
<protein>
    <submittedName>
        <fullName evidence="1">Uncharacterized protein</fullName>
    </submittedName>
</protein>
<reference evidence="1 2" key="1">
    <citation type="submission" date="2016-03" db="EMBL/GenBank/DDBJ databases">
        <title>Whole genome sequencing of Grifola frondosa 9006-11.</title>
        <authorList>
            <person name="Min B."/>
            <person name="Park H."/>
            <person name="Kim J.-G."/>
            <person name="Cho H."/>
            <person name="Oh Y.-L."/>
            <person name="Kong W.-S."/>
            <person name="Choi I.-G."/>
        </authorList>
    </citation>
    <scope>NUCLEOTIDE SEQUENCE [LARGE SCALE GENOMIC DNA]</scope>
    <source>
        <strain evidence="1 2">9006-11</strain>
    </source>
</reference>
<dbReference type="EMBL" id="LUGG01000004">
    <property type="protein sequence ID" value="OBZ75133.1"/>
    <property type="molecule type" value="Genomic_DNA"/>
</dbReference>
<accession>A0A1C7MDX9</accession>
<proteinExistence type="predicted"/>